<gene>
    <name evidence="3" type="primary">orf107a</name>
</gene>
<keyword evidence="3" id="KW-0934">Plastid</keyword>
<feature type="chain" id="PRO_5012009346" evidence="2">
    <location>
        <begin position="21"/>
        <end position="107"/>
    </location>
</feature>
<protein>
    <submittedName>
        <fullName evidence="3">Uncharacterized protein</fullName>
    </submittedName>
</protein>
<keyword evidence="2" id="KW-0732">Signal</keyword>
<dbReference type="GeneID" id="32880191"/>
<evidence type="ECO:0000256" key="1">
    <source>
        <dbReference type="SAM" id="MobiDB-lite"/>
    </source>
</evidence>
<geneLocation type="chloroplast" evidence="3"/>
<feature type="compositionally biased region" description="Basic residues" evidence="1">
    <location>
        <begin position="64"/>
        <end position="73"/>
    </location>
</feature>
<feature type="signal peptide" evidence="2">
    <location>
        <begin position="1"/>
        <end position="20"/>
    </location>
</feature>
<proteinExistence type="predicted"/>
<organism evidence="3">
    <name type="scientific">Pediastrum duplex</name>
    <name type="common">Green alga</name>
    <dbReference type="NCBI Taxonomy" id="3105"/>
    <lineage>
        <taxon>Eukaryota</taxon>
        <taxon>Viridiplantae</taxon>
        <taxon>Chlorophyta</taxon>
        <taxon>core chlorophytes</taxon>
        <taxon>Chlorophyceae</taxon>
        <taxon>CS clade</taxon>
        <taxon>Sphaeropleales</taxon>
        <taxon>Hydrodictyaceae</taxon>
        <taxon>Pediastrum</taxon>
    </lineage>
</organism>
<name>A0A1W5RNR4_PEDDU</name>
<reference evidence="3" key="1">
    <citation type="journal article" date="2017" name="PeerJ">
        <title>lastomes of the green algae Hydrodictyon reticulatum and Pediastrum duplex (Sphaeropleales, Chlorophyceae).</title>
        <authorList>
            <person name="McManus H.A."/>
            <person name="Sanchez D."/>
            <person name="Karol K.G."/>
        </authorList>
    </citation>
    <scope>NUCLEOTIDE SEQUENCE</scope>
</reference>
<sequence length="107" mass="12304">MLLRVGTLECLWFLFSISPAQLPLLGFSLHRLPSLLSPRLHRSEAEGSAEAKGAFHFFASAEPRRKKRRRERRRSQCEEADAKNQRFKGTGSAEAKETRRSKKKLHD</sequence>
<dbReference type="EMBL" id="KY114064">
    <property type="protein sequence ID" value="AQU64466.1"/>
    <property type="molecule type" value="Genomic_DNA"/>
</dbReference>
<dbReference type="RefSeq" id="YP_009364087.1">
    <property type="nucleotide sequence ID" value="NC_034654.1"/>
</dbReference>
<evidence type="ECO:0000256" key="2">
    <source>
        <dbReference type="SAM" id="SignalP"/>
    </source>
</evidence>
<keyword evidence="3" id="KW-0150">Chloroplast</keyword>
<feature type="compositionally biased region" description="Basic and acidic residues" evidence="1">
    <location>
        <begin position="74"/>
        <end position="84"/>
    </location>
</feature>
<dbReference type="AlphaFoldDB" id="A0A1W5RNR4"/>
<accession>A0A1W5RNR4</accession>
<evidence type="ECO:0000313" key="3">
    <source>
        <dbReference type="EMBL" id="AQU64466.1"/>
    </source>
</evidence>
<feature type="region of interest" description="Disordered" evidence="1">
    <location>
        <begin position="41"/>
        <end position="107"/>
    </location>
</feature>